<keyword evidence="1" id="KW-1133">Transmembrane helix</keyword>
<dbReference type="EMBL" id="FMXB01000014">
    <property type="protein sequence ID" value="SDA62848.1"/>
    <property type="molecule type" value="Genomic_DNA"/>
</dbReference>
<gene>
    <name evidence="2" type="ORF">SAMN02910315_01787</name>
</gene>
<protein>
    <recommendedName>
        <fullName evidence="4">TM2 domain-containing protein</fullName>
    </recommendedName>
</protein>
<dbReference type="RefSeq" id="WP_149732308.1">
    <property type="nucleotide sequence ID" value="NZ_FMXB01000014.1"/>
</dbReference>
<keyword evidence="1" id="KW-0472">Membrane</keyword>
<evidence type="ECO:0000256" key="1">
    <source>
        <dbReference type="SAM" id="Phobius"/>
    </source>
</evidence>
<reference evidence="2 3" key="1">
    <citation type="submission" date="2016-10" db="EMBL/GenBank/DDBJ databases">
        <authorList>
            <person name="Varghese N."/>
            <person name="Submissions S."/>
        </authorList>
    </citation>
    <scope>NUCLEOTIDE SEQUENCE [LARGE SCALE GENOMIC DNA]</scope>
    <source>
        <strain evidence="2 3">DSM 16643</strain>
    </source>
</reference>
<keyword evidence="1" id="KW-0812">Transmembrane</keyword>
<evidence type="ECO:0008006" key="4">
    <source>
        <dbReference type="Google" id="ProtNLM"/>
    </source>
</evidence>
<name>A0A1G5WXA9_9EURY</name>
<dbReference type="OrthoDB" id="64860at2157"/>
<proteinExistence type="predicted"/>
<dbReference type="Proteomes" id="UP000323439">
    <property type="component" value="Unassembled WGS sequence"/>
</dbReference>
<feature type="transmembrane region" description="Helical" evidence="1">
    <location>
        <begin position="36"/>
        <end position="53"/>
    </location>
</feature>
<evidence type="ECO:0000313" key="3">
    <source>
        <dbReference type="Proteomes" id="UP000323439"/>
    </source>
</evidence>
<accession>A0A1G5WXA9</accession>
<keyword evidence="3" id="KW-1185">Reference proteome</keyword>
<sequence>MASEIIENIAELFEKLVLWGCHFVVSSVENRDNKSFALILSFLFPGIGILYLGNLPKGLTIFFVTVILVPLRIYSSFGLMFSVLSFVIWLYGLYATNMEYKKLYG</sequence>
<evidence type="ECO:0000313" key="2">
    <source>
        <dbReference type="EMBL" id="SDA62848.1"/>
    </source>
</evidence>
<feature type="transmembrane region" description="Helical" evidence="1">
    <location>
        <begin position="73"/>
        <end position="94"/>
    </location>
</feature>
<dbReference type="AlphaFoldDB" id="A0A1G5WXA9"/>
<organism evidence="2 3">
    <name type="scientific">Methanobrevibacter millerae</name>
    <dbReference type="NCBI Taxonomy" id="230361"/>
    <lineage>
        <taxon>Archaea</taxon>
        <taxon>Methanobacteriati</taxon>
        <taxon>Methanobacteriota</taxon>
        <taxon>Methanomada group</taxon>
        <taxon>Methanobacteria</taxon>
        <taxon>Methanobacteriales</taxon>
        <taxon>Methanobacteriaceae</taxon>
        <taxon>Methanobrevibacter</taxon>
    </lineage>
</organism>